<dbReference type="InterPro" id="IPR016187">
    <property type="entry name" value="CTDL_fold"/>
</dbReference>
<organism evidence="3 4">
    <name type="scientific">Helobdella robusta</name>
    <name type="common">Californian leech</name>
    <dbReference type="NCBI Taxonomy" id="6412"/>
    <lineage>
        <taxon>Eukaryota</taxon>
        <taxon>Metazoa</taxon>
        <taxon>Spiralia</taxon>
        <taxon>Lophotrochozoa</taxon>
        <taxon>Annelida</taxon>
        <taxon>Clitellata</taxon>
        <taxon>Hirudinea</taxon>
        <taxon>Rhynchobdellida</taxon>
        <taxon>Glossiphoniidae</taxon>
        <taxon>Helobdella</taxon>
    </lineage>
</organism>
<dbReference type="InterPro" id="IPR050111">
    <property type="entry name" value="C-type_lectin/snaclec_domain"/>
</dbReference>
<dbReference type="SUPFAM" id="SSF56436">
    <property type="entry name" value="C-type lectin-like"/>
    <property type="match status" value="1"/>
</dbReference>
<dbReference type="InterPro" id="IPR001304">
    <property type="entry name" value="C-type_lectin-like"/>
</dbReference>
<dbReference type="InterPro" id="IPR016186">
    <property type="entry name" value="C-type_lectin-like/link_sf"/>
</dbReference>
<dbReference type="KEGG" id="hro:HELRODRAFT_182432"/>
<dbReference type="EnsemblMetazoa" id="HelroT182432">
    <property type="protein sequence ID" value="HelroP182432"/>
    <property type="gene ID" value="HelroG182432"/>
</dbReference>
<reference evidence="3" key="3">
    <citation type="submission" date="2015-06" db="UniProtKB">
        <authorList>
            <consortium name="EnsemblMetazoa"/>
        </authorList>
    </citation>
    <scope>IDENTIFICATION</scope>
</reference>
<sequence>MKMLSADACKLLLLVYFTSLALGFIAGWWKVKIYVRAEWASHESNNCKMRTVPILMFDPNFPGPSIYRNKYKLSRYIVARQYLEFEPILYNGQKLRTAELQDHTNEPNHLCNRKHFHVINRKTSWFEAEKLCSRIAPNGKLVSIRSQQDQNCIKAYFNSHKPDTSACQKDFWTSGRYRGNGFVWAAENSKFSFKNWRRNEPNRLAGEDCVHIWGYEDYKWNDINCDGRRFLNLGDICGWDALNQKSPNHKDVRHVEIFRARILKVKIYKIHEFVSSKNFLLLKIPKKSILKKKTYLQSTESPYSLMIVKETCKWSTVKYYNAARPSHCPL</sequence>
<dbReference type="Proteomes" id="UP000015101">
    <property type="component" value="Unassembled WGS sequence"/>
</dbReference>
<protein>
    <recommendedName>
        <fullName evidence="1">C-type lectin domain-containing protein</fullName>
    </recommendedName>
</protein>
<dbReference type="PROSITE" id="PS50041">
    <property type="entry name" value="C_TYPE_LECTIN_2"/>
    <property type="match status" value="1"/>
</dbReference>
<dbReference type="GO" id="GO:0009897">
    <property type="term" value="C:external side of plasma membrane"/>
    <property type="evidence" value="ECO:0000318"/>
    <property type="project" value="GO_Central"/>
</dbReference>
<dbReference type="EMBL" id="AMQM01008194">
    <property type="status" value="NOT_ANNOTATED_CDS"/>
    <property type="molecule type" value="Genomic_DNA"/>
</dbReference>
<dbReference type="CDD" id="cd00037">
    <property type="entry name" value="CLECT"/>
    <property type="match status" value="1"/>
</dbReference>
<keyword evidence="4" id="KW-1185">Reference proteome</keyword>
<dbReference type="Pfam" id="PF00059">
    <property type="entry name" value="Lectin_C"/>
    <property type="match status" value="1"/>
</dbReference>
<reference evidence="4" key="1">
    <citation type="submission" date="2012-12" db="EMBL/GenBank/DDBJ databases">
        <authorList>
            <person name="Hellsten U."/>
            <person name="Grimwood J."/>
            <person name="Chapman J.A."/>
            <person name="Shapiro H."/>
            <person name="Aerts A."/>
            <person name="Otillar R.P."/>
            <person name="Terry A.Y."/>
            <person name="Boore J.L."/>
            <person name="Simakov O."/>
            <person name="Marletaz F."/>
            <person name="Cho S.-J."/>
            <person name="Edsinger-Gonzales E."/>
            <person name="Havlak P."/>
            <person name="Kuo D.-H."/>
            <person name="Larsson T."/>
            <person name="Lv J."/>
            <person name="Arendt D."/>
            <person name="Savage R."/>
            <person name="Osoegawa K."/>
            <person name="de Jong P."/>
            <person name="Lindberg D.R."/>
            <person name="Seaver E.C."/>
            <person name="Weisblat D.A."/>
            <person name="Putnam N.H."/>
            <person name="Grigoriev I.V."/>
            <person name="Rokhsar D.S."/>
        </authorList>
    </citation>
    <scope>NUCLEOTIDE SEQUENCE</scope>
</reference>
<dbReference type="OrthoDB" id="6271941at2759"/>
<evidence type="ECO:0000313" key="3">
    <source>
        <dbReference type="EnsemblMetazoa" id="HelroP182432"/>
    </source>
</evidence>
<dbReference type="CTD" id="20208516"/>
<dbReference type="Gene3D" id="3.10.100.10">
    <property type="entry name" value="Mannose-Binding Protein A, subunit A"/>
    <property type="match status" value="1"/>
</dbReference>
<dbReference type="PANTHER" id="PTHR22803">
    <property type="entry name" value="MANNOSE, PHOSPHOLIPASE, LECTIN RECEPTOR RELATED"/>
    <property type="match status" value="1"/>
</dbReference>
<proteinExistence type="predicted"/>
<evidence type="ECO:0000313" key="4">
    <source>
        <dbReference type="Proteomes" id="UP000015101"/>
    </source>
</evidence>
<dbReference type="RefSeq" id="XP_009030942.1">
    <property type="nucleotide sequence ID" value="XM_009032694.1"/>
</dbReference>
<dbReference type="InParanoid" id="T1FI67"/>
<reference evidence="2 4" key="2">
    <citation type="journal article" date="2013" name="Nature">
        <title>Insights into bilaterian evolution from three spiralian genomes.</title>
        <authorList>
            <person name="Simakov O."/>
            <person name="Marletaz F."/>
            <person name="Cho S.J."/>
            <person name="Edsinger-Gonzales E."/>
            <person name="Havlak P."/>
            <person name="Hellsten U."/>
            <person name="Kuo D.H."/>
            <person name="Larsson T."/>
            <person name="Lv J."/>
            <person name="Arendt D."/>
            <person name="Savage R."/>
            <person name="Osoegawa K."/>
            <person name="de Jong P."/>
            <person name="Grimwood J."/>
            <person name="Chapman J.A."/>
            <person name="Shapiro H."/>
            <person name="Aerts A."/>
            <person name="Otillar R.P."/>
            <person name="Terry A.Y."/>
            <person name="Boore J.L."/>
            <person name="Grigoriev I.V."/>
            <person name="Lindberg D.R."/>
            <person name="Seaver E.C."/>
            <person name="Weisblat D.A."/>
            <person name="Putnam N.H."/>
            <person name="Rokhsar D.S."/>
        </authorList>
    </citation>
    <scope>NUCLEOTIDE SEQUENCE</scope>
</reference>
<dbReference type="GO" id="GO:0006955">
    <property type="term" value="P:immune response"/>
    <property type="evidence" value="ECO:0000318"/>
    <property type="project" value="GO_Central"/>
</dbReference>
<dbReference type="AlphaFoldDB" id="T1FI67"/>
<dbReference type="SMART" id="SM00034">
    <property type="entry name" value="CLECT"/>
    <property type="match status" value="1"/>
</dbReference>
<feature type="domain" description="C-type lectin" evidence="1">
    <location>
        <begin position="116"/>
        <end position="226"/>
    </location>
</feature>
<gene>
    <name evidence="3" type="primary">20208516</name>
    <name evidence="2" type="ORF">HELRODRAFT_182432</name>
</gene>
<name>T1FI67_HELRO</name>
<evidence type="ECO:0000313" key="2">
    <source>
        <dbReference type="EMBL" id="ESN90959.1"/>
    </source>
</evidence>
<dbReference type="EMBL" id="KB097736">
    <property type="protein sequence ID" value="ESN90959.1"/>
    <property type="molecule type" value="Genomic_DNA"/>
</dbReference>
<accession>T1FI67</accession>
<dbReference type="HOGENOM" id="CLU_842731_0_0_1"/>
<dbReference type="GeneID" id="20208516"/>
<evidence type="ECO:0000259" key="1">
    <source>
        <dbReference type="PROSITE" id="PS50041"/>
    </source>
</evidence>
<dbReference type="GO" id="GO:0038187">
    <property type="term" value="F:pattern recognition receptor activity"/>
    <property type="evidence" value="ECO:0000318"/>
    <property type="project" value="GO_Central"/>
</dbReference>
<dbReference type="GO" id="GO:0030246">
    <property type="term" value="F:carbohydrate binding"/>
    <property type="evidence" value="ECO:0000318"/>
    <property type="project" value="GO_Central"/>
</dbReference>